<dbReference type="Proteomes" id="UP001589755">
    <property type="component" value="Unassembled WGS sequence"/>
</dbReference>
<dbReference type="EMBL" id="JBHLXD010000033">
    <property type="protein sequence ID" value="MFC0209931.1"/>
    <property type="molecule type" value="Genomic_DNA"/>
</dbReference>
<accession>A0ABV6DB99</accession>
<organism evidence="1 2">
    <name type="scientific">Chelativorans intermedius</name>
    <dbReference type="NCBI Taxonomy" id="515947"/>
    <lineage>
        <taxon>Bacteria</taxon>
        <taxon>Pseudomonadati</taxon>
        <taxon>Pseudomonadota</taxon>
        <taxon>Alphaproteobacteria</taxon>
        <taxon>Hyphomicrobiales</taxon>
        <taxon>Phyllobacteriaceae</taxon>
        <taxon>Chelativorans</taxon>
    </lineage>
</organism>
<name>A0ABV6DB99_9HYPH</name>
<gene>
    <name evidence="1" type="ORF">ACFFJ2_16135</name>
</gene>
<dbReference type="RefSeq" id="WP_261521170.1">
    <property type="nucleotide sequence ID" value="NZ_JAODNW010000015.1"/>
</dbReference>
<evidence type="ECO:0000313" key="1">
    <source>
        <dbReference type="EMBL" id="MFC0209931.1"/>
    </source>
</evidence>
<evidence type="ECO:0000313" key="2">
    <source>
        <dbReference type="Proteomes" id="UP001589755"/>
    </source>
</evidence>
<protein>
    <submittedName>
        <fullName evidence="1">Uncharacterized protein</fullName>
    </submittedName>
</protein>
<keyword evidence="2" id="KW-1185">Reference proteome</keyword>
<sequence length="165" mass="17506">MHAMEPTAPAALAAMEKALPLVLALAVLVAPLANLPLFAQGLDSEQAIEAIIGSDVKTEEAAGADQAERIVGAIENTLANAERVRKAFSLDTLEIIFLPDDIATGPIGEAIAAHEEEIQTLRQSIEGSAMFYHAVDSRSILLRDIVAVEFDDANNVTIFVNGSEQ</sequence>
<comment type="caution">
    <text evidence="1">The sequence shown here is derived from an EMBL/GenBank/DDBJ whole genome shotgun (WGS) entry which is preliminary data.</text>
</comment>
<reference evidence="1 2" key="1">
    <citation type="submission" date="2024-09" db="EMBL/GenBank/DDBJ databases">
        <authorList>
            <person name="Sun Q."/>
            <person name="Mori K."/>
        </authorList>
    </citation>
    <scope>NUCLEOTIDE SEQUENCE [LARGE SCALE GENOMIC DNA]</scope>
    <source>
        <strain evidence="1 2">CCM 8543</strain>
    </source>
</reference>
<proteinExistence type="predicted"/>